<dbReference type="GO" id="GO:0003677">
    <property type="term" value="F:DNA binding"/>
    <property type="evidence" value="ECO:0007669"/>
    <property type="project" value="UniProtKB-UniRule"/>
</dbReference>
<dbReference type="RefSeq" id="WP_119762724.1">
    <property type="nucleotide sequence ID" value="NZ_QYUJ01000014.1"/>
</dbReference>
<dbReference type="AlphaFoldDB" id="A0A418V5V3"/>
<dbReference type="Gene3D" id="1.10.443.10">
    <property type="entry name" value="Intergrase catalytic core"/>
    <property type="match status" value="1"/>
</dbReference>
<dbReference type="Pfam" id="PF00589">
    <property type="entry name" value="Phage_integrase"/>
    <property type="match status" value="1"/>
</dbReference>
<evidence type="ECO:0000259" key="6">
    <source>
        <dbReference type="PROSITE" id="PS51898"/>
    </source>
</evidence>
<feature type="domain" description="Tyr recombinase" evidence="6">
    <location>
        <begin position="188"/>
        <end position="385"/>
    </location>
</feature>
<dbReference type="PANTHER" id="PTHR30349:SF41">
    <property type="entry name" value="INTEGRASE_RECOMBINASE PROTEIN MJ0367-RELATED"/>
    <property type="match status" value="1"/>
</dbReference>
<gene>
    <name evidence="8" type="ORF">D3875_07850</name>
</gene>
<sequence>MSARLPAGQKKPRRRRGSGEGSIHQLPNGRYRWQTTVGHDRDGKQVRRSGTARTRKEADRKLTEVKAAHQKGLLSLPSTTTLGEWLDIWLMRRRPHLAVGTYEQYVLRLKHVPVSLRRTRLQELKRTQVREFASDLITRGLAATTRSKVISHLRAALEAAVEEELLALNPALGVRITSTVAERSKQQSRRKALTLDELQAFLDAAREDPLYSLYYVLFSLGLRRGEALGLRWQDVNLKTGEIRIEQQVKVEGNKAVIGSLKTVNSRRRLQASEDLLEVLQARQAYQRGEKALVGDAWKETGLVFTSSIGTMLHPRNVNRSISKVCAAAGLPNFSSHSARHTHITQRLRAGEKLEVVSAIAGHATPSITINTYRHVGEDEKRSSVFSLKERLEKSHDP</sequence>
<dbReference type="PROSITE" id="PS51900">
    <property type="entry name" value="CB"/>
    <property type="match status" value="1"/>
</dbReference>
<dbReference type="InterPro" id="IPR025269">
    <property type="entry name" value="SAM-like_dom"/>
</dbReference>
<evidence type="ECO:0000313" key="9">
    <source>
        <dbReference type="Proteomes" id="UP000286287"/>
    </source>
</evidence>
<dbReference type="InterPro" id="IPR011010">
    <property type="entry name" value="DNA_brk_join_enz"/>
</dbReference>
<accession>A0A418V5V3</accession>
<dbReference type="InterPro" id="IPR002104">
    <property type="entry name" value="Integrase_catalytic"/>
</dbReference>
<dbReference type="EMBL" id="QYUJ01000014">
    <property type="protein sequence ID" value="RJF71493.1"/>
    <property type="molecule type" value="Genomic_DNA"/>
</dbReference>
<feature type="region of interest" description="Disordered" evidence="5">
    <location>
        <begin position="1"/>
        <end position="63"/>
    </location>
</feature>
<evidence type="ECO:0000259" key="7">
    <source>
        <dbReference type="PROSITE" id="PS51900"/>
    </source>
</evidence>
<evidence type="ECO:0000256" key="3">
    <source>
        <dbReference type="ARBA" id="ARBA00023172"/>
    </source>
</evidence>
<evidence type="ECO:0000256" key="4">
    <source>
        <dbReference type="PROSITE-ProRule" id="PRU01248"/>
    </source>
</evidence>
<keyword evidence="2 4" id="KW-0238">DNA-binding</keyword>
<dbReference type="InterPro" id="IPR013762">
    <property type="entry name" value="Integrase-like_cat_sf"/>
</dbReference>
<evidence type="ECO:0000256" key="1">
    <source>
        <dbReference type="ARBA" id="ARBA00008857"/>
    </source>
</evidence>
<dbReference type="OrthoDB" id="63437at2"/>
<evidence type="ECO:0000256" key="5">
    <source>
        <dbReference type="SAM" id="MobiDB-lite"/>
    </source>
</evidence>
<dbReference type="GO" id="GO:0006310">
    <property type="term" value="P:DNA recombination"/>
    <property type="evidence" value="ECO:0007669"/>
    <property type="project" value="UniProtKB-KW"/>
</dbReference>
<comment type="similarity">
    <text evidence="1">Belongs to the 'phage' integrase family.</text>
</comment>
<protein>
    <submittedName>
        <fullName evidence="8">Site-specific integrase</fullName>
    </submittedName>
</protein>
<dbReference type="InterPro" id="IPR010998">
    <property type="entry name" value="Integrase_recombinase_N"/>
</dbReference>
<dbReference type="Proteomes" id="UP000286287">
    <property type="component" value="Unassembled WGS sequence"/>
</dbReference>
<evidence type="ECO:0000313" key="8">
    <source>
        <dbReference type="EMBL" id="RJF71493.1"/>
    </source>
</evidence>
<keyword evidence="9" id="KW-1185">Reference proteome</keyword>
<dbReference type="GO" id="GO:0015074">
    <property type="term" value="P:DNA integration"/>
    <property type="evidence" value="ECO:0007669"/>
    <property type="project" value="InterPro"/>
</dbReference>
<dbReference type="InterPro" id="IPR044068">
    <property type="entry name" value="CB"/>
</dbReference>
<dbReference type="CDD" id="cd01189">
    <property type="entry name" value="INT_ICEBs1_C_like"/>
    <property type="match status" value="1"/>
</dbReference>
<dbReference type="PANTHER" id="PTHR30349">
    <property type="entry name" value="PHAGE INTEGRASE-RELATED"/>
    <property type="match status" value="1"/>
</dbReference>
<dbReference type="Gene3D" id="1.10.150.130">
    <property type="match status" value="1"/>
</dbReference>
<dbReference type="Pfam" id="PF13102">
    <property type="entry name" value="Phage_int_SAM_5"/>
    <property type="match status" value="1"/>
</dbReference>
<name>A0A418V5V3_9DEIO</name>
<evidence type="ECO:0000256" key="2">
    <source>
        <dbReference type="ARBA" id="ARBA00023125"/>
    </source>
</evidence>
<comment type="caution">
    <text evidence="8">The sequence shown here is derived from an EMBL/GenBank/DDBJ whole genome shotgun (WGS) entry which is preliminary data.</text>
</comment>
<organism evidence="8 9">
    <name type="scientific">Deinococcus cavernae</name>
    <dbReference type="NCBI Taxonomy" id="2320857"/>
    <lineage>
        <taxon>Bacteria</taxon>
        <taxon>Thermotogati</taxon>
        <taxon>Deinococcota</taxon>
        <taxon>Deinococci</taxon>
        <taxon>Deinococcales</taxon>
        <taxon>Deinococcaceae</taxon>
        <taxon>Deinococcus</taxon>
    </lineage>
</organism>
<keyword evidence="3" id="KW-0233">DNA recombination</keyword>
<proteinExistence type="inferred from homology"/>
<dbReference type="InterPro" id="IPR050090">
    <property type="entry name" value="Tyrosine_recombinase_XerCD"/>
</dbReference>
<reference evidence="8 9" key="1">
    <citation type="submission" date="2018-09" db="EMBL/GenBank/DDBJ databases">
        <authorList>
            <person name="Zhu H."/>
        </authorList>
    </citation>
    <scope>NUCLEOTIDE SEQUENCE [LARGE SCALE GENOMIC DNA]</scope>
    <source>
        <strain evidence="8 9">K2S05-167</strain>
    </source>
</reference>
<feature type="domain" description="Core-binding (CB)" evidence="7">
    <location>
        <begin position="80"/>
        <end position="161"/>
    </location>
</feature>
<feature type="compositionally biased region" description="Basic and acidic residues" evidence="5">
    <location>
        <begin position="54"/>
        <end position="63"/>
    </location>
</feature>
<dbReference type="SUPFAM" id="SSF56349">
    <property type="entry name" value="DNA breaking-rejoining enzymes"/>
    <property type="match status" value="1"/>
</dbReference>
<dbReference type="PROSITE" id="PS51898">
    <property type="entry name" value="TYR_RECOMBINASE"/>
    <property type="match status" value="1"/>
</dbReference>